<evidence type="ECO:0008006" key="5">
    <source>
        <dbReference type="Google" id="ProtNLM"/>
    </source>
</evidence>
<evidence type="ECO:0000256" key="2">
    <source>
        <dbReference type="SAM" id="Phobius"/>
    </source>
</evidence>
<gene>
    <name evidence="3" type="ORF">CDD81_5998</name>
</gene>
<sequence length="279" mass="30878">MARLEWDPAHVPSLKLGLHCAQIVLSFTVWCLEIAVFVSKDAKIVGNNAWTFSVCFTSILAWLYLVLTPRFARTRRFANANAMLLVDAIFTVFWLAAFATQAAYNSANLCGQACKLSKAIVGLAVFNTLLFFATTMVSAYTLQFYKFHGTLPGYDARQIRVPDGANIDPDKAAFSMAPHDDEAYERVNMDEHETGGTTFADPGRYGHANPYSAADHDDEDPNRYGALPVRNNSPFHVNTEYTPGDPNPPDAYPYSGALHNTYGDEPARFPAANYDRVQS</sequence>
<accession>A0A2C5Y3W9</accession>
<reference evidence="3 4" key="1">
    <citation type="submission" date="2017-06" db="EMBL/GenBank/DDBJ databases">
        <title>Ant-infecting Ophiocordyceps genomes reveal a high diversity of potential behavioral manipulation genes and a possible major role for enterotoxins.</title>
        <authorList>
            <person name="De Bekker C."/>
            <person name="Evans H.C."/>
            <person name="Brachmann A."/>
            <person name="Hughes D.P."/>
        </authorList>
    </citation>
    <scope>NUCLEOTIDE SEQUENCE [LARGE SCALE GENOMIC DNA]</scope>
    <source>
        <strain evidence="3 4">Map64</strain>
    </source>
</reference>
<feature type="transmembrane region" description="Helical" evidence="2">
    <location>
        <begin position="119"/>
        <end position="142"/>
    </location>
</feature>
<evidence type="ECO:0000256" key="1">
    <source>
        <dbReference type="SAM" id="MobiDB-lite"/>
    </source>
</evidence>
<dbReference type="Proteomes" id="UP000226192">
    <property type="component" value="Unassembled WGS sequence"/>
</dbReference>
<dbReference type="EMBL" id="NJET01000050">
    <property type="protein sequence ID" value="PHH63397.1"/>
    <property type="molecule type" value="Genomic_DNA"/>
</dbReference>
<dbReference type="STRING" id="1399860.A0A2C5Y3W9"/>
<feature type="transmembrane region" description="Helical" evidence="2">
    <location>
        <begin position="49"/>
        <end position="67"/>
    </location>
</feature>
<dbReference type="PANTHER" id="PTHR37451:SF3">
    <property type="entry name" value="MARVEL DOMAIN-CONTAINING PROTEIN"/>
    <property type="match status" value="1"/>
</dbReference>
<evidence type="ECO:0000313" key="4">
    <source>
        <dbReference type="Proteomes" id="UP000226192"/>
    </source>
</evidence>
<feature type="transmembrane region" description="Helical" evidence="2">
    <location>
        <begin position="79"/>
        <end position="99"/>
    </location>
</feature>
<dbReference type="AlphaFoldDB" id="A0A2C5Y3W9"/>
<dbReference type="PANTHER" id="PTHR37451">
    <property type="entry name" value="MARVEL DOMAIN"/>
    <property type="match status" value="1"/>
</dbReference>
<evidence type="ECO:0000313" key="3">
    <source>
        <dbReference type="EMBL" id="PHH63397.1"/>
    </source>
</evidence>
<feature type="transmembrane region" description="Helical" evidence="2">
    <location>
        <begin position="16"/>
        <end position="37"/>
    </location>
</feature>
<dbReference type="OrthoDB" id="5284712at2759"/>
<keyword evidence="2" id="KW-0472">Membrane</keyword>
<feature type="compositionally biased region" description="Polar residues" evidence="1">
    <location>
        <begin position="230"/>
        <end position="241"/>
    </location>
</feature>
<comment type="caution">
    <text evidence="3">The sequence shown here is derived from an EMBL/GenBank/DDBJ whole genome shotgun (WGS) entry which is preliminary data.</text>
</comment>
<keyword evidence="4" id="KW-1185">Reference proteome</keyword>
<protein>
    <recommendedName>
        <fullName evidence="5">MARVEL domain-containing protein</fullName>
    </recommendedName>
</protein>
<name>A0A2C5Y3W9_9HYPO</name>
<organism evidence="3 4">
    <name type="scientific">Ophiocordyceps australis</name>
    <dbReference type="NCBI Taxonomy" id="1399860"/>
    <lineage>
        <taxon>Eukaryota</taxon>
        <taxon>Fungi</taxon>
        <taxon>Dikarya</taxon>
        <taxon>Ascomycota</taxon>
        <taxon>Pezizomycotina</taxon>
        <taxon>Sordariomycetes</taxon>
        <taxon>Hypocreomycetidae</taxon>
        <taxon>Hypocreales</taxon>
        <taxon>Ophiocordycipitaceae</taxon>
        <taxon>Ophiocordyceps</taxon>
    </lineage>
</organism>
<proteinExistence type="predicted"/>
<dbReference type="GO" id="GO:0016020">
    <property type="term" value="C:membrane"/>
    <property type="evidence" value="ECO:0007669"/>
    <property type="project" value="UniProtKB-SubCell"/>
</dbReference>
<keyword evidence="2" id="KW-1133">Transmembrane helix</keyword>
<keyword evidence="2" id="KW-0812">Transmembrane</keyword>
<feature type="region of interest" description="Disordered" evidence="1">
    <location>
        <begin position="193"/>
        <end position="279"/>
    </location>
</feature>